<organism evidence="2 3">
    <name type="scientific">Lactiplantibacillus daoliensis</name>
    <dbReference type="NCBI Taxonomy" id="2559916"/>
    <lineage>
        <taxon>Bacteria</taxon>
        <taxon>Bacillati</taxon>
        <taxon>Bacillota</taxon>
        <taxon>Bacilli</taxon>
        <taxon>Lactobacillales</taxon>
        <taxon>Lactobacillaceae</taxon>
        <taxon>Lactiplantibacillus</taxon>
    </lineage>
</organism>
<reference evidence="3" key="1">
    <citation type="journal article" date="2019" name="Int. J. Syst. Evol. Microbiol.">
        <title>The Global Catalogue of Microorganisms (GCM) 10K type strain sequencing project: providing services to taxonomists for standard genome sequencing and annotation.</title>
        <authorList>
            <consortium name="The Broad Institute Genomics Platform"/>
            <consortium name="The Broad Institute Genome Sequencing Center for Infectious Disease"/>
            <person name="Wu L."/>
            <person name="Ma J."/>
        </authorList>
    </citation>
    <scope>NUCLEOTIDE SEQUENCE [LARGE SCALE GENOMIC DNA]</scope>
    <source>
        <strain evidence="3">CCM 8934</strain>
    </source>
</reference>
<evidence type="ECO:0000313" key="3">
    <source>
        <dbReference type="Proteomes" id="UP001596227"/>
    </source>
</evidence>
<sequence length="71" mass="7786">MNKTWLKSTLAVEMVDAGNVVRKQAFTAIAQTATNEQLTTFGKTLEALTGQAFQVAKITSFYQYDAPVAQQ</sequence>
<dbReference type="Proteomes" id="UP001596227">
    <property type="component" value="Unassembled WGS sequence"/>
</dbReference>
<dbReference type="Pfam" id="PF07872">
    <property type="entry name" value="DUF1659"/>
    <property type="match status" value="1"/>
</dbReference>
<proteinExistence type="predicted"/>
<name>A0ABW1UJP4_9LACO</name>
<keyword evidence="3" id="KW-1185">Reference proteome</keyword>
<evidence type="ECO:0000259" key="1">
    <source>
        <dbReference type="Pfam" id="PF07872"/>
    </source>
</evidence>
<evidence type="ECO:0000313" key="2">
    <source>
        <dbReference type="EMBL" id="MFC6295426.1"/>
    </source>
</evidence>
<accession>A0ABW1UJP4</accession>
<comment type="caution">
    <text evidence="2">The sequence shown here is derived from an EMBL/GenBank/DDBJ whole genome shotgun (WGS) entry which is preliminary data.</text>
</comment>
<protein>
    <recommendedName>
        <fullName evidence="1">DUF1659 domain-containing protein</fullName>
    </recommendedName>
</protein>
<dbReference type="InterPro" id="IPR012454">
    <property type="entry name" value="DUF1659"/>
</dbReference>
<feature type="domain" description="DUF1659" evidence="1">
    <location>
        <begin position="2"/>
        <end position="53"/>
    </location>
</feature>
<dbReference type="RefSeq" id="WP_137608188.1">
    <property type="nucleotide sequence ID" value="NZ_BJDH01000012.1"/>
</dbReference>
<gene>
    <name evidence="2" type="ORF">ACFQH1_09470</name>
</gene>
<dbReference type="EMBL" id="JBHSSB010000028">
    <property type="protein sequence ID" value="MFC6295426.1"/>
    <property type="molecule type" value="Genomic_DNA"/>
</dbReference>